<evidence type="ECO:0008006" key="5">
    <source>
        <dbReference type="Google" id="ProtNLM"/>
    </source>
</evidence>
<dbReference type="Pfam" id="PF00501">
    <property type="entry name" value="AMP-binding"/>
    <property type="match status" value="1"/>
</dbReference>
<dbReference type="Proteomes" id="UP000278907">
    <property type="component" value="Unassembled WGS sequence"/>
</dbReference>
<evidence type="ECO:0000259" key="1">
    <source>
        <dbReference type="Pfam" id="PF00501"/>
    </source>
</evidence>
<dbReference type="SUPFAM" id="SSF52777">
    <property type="entry name" value="CoA-dependent acyltransferases"/>
    <property type="match status" value="1"/>
</dbReference>
<reference evidence="3 4" key="1">
    <citation type="submission" date="2018-09" db="EMBL/GenBank/DDBJ databases">
        <authorList>
            <person name="Livingstone P.G."/>
            <person name="Whitworth D.E."/>
        </authorList>
    </citation>
    <scope>NUCLEOTIDE SEQUENCE [LARGE SCALE GENOMIC DNA]</scope>
    <source>
        <strain evidence="3 4">CA031B</strain>
    </source>
</reference>
<feature type="domain" description="AMP-dependent synthetase/ligase" evidence="1">
    <location>
        <begin position="258"/>
        <end position="355"/>
    </location>
</feature>
<evidence type="ECO:0000313" key="4">
    <source>
        <dbReference type="Proteomes" id="UP000278907"/>
    </source>
</evidence>
<evidence type="ECO:0000313" key="3">
    <source>
        <dbReference type="EMBL" id="RKH88176.1"/>
    </source>
</evidence>
<dbReference type="InterPro" id="IPR000873">
    <property type="entry name" value="AMP-dep_synth/lig_dom"/>
</dbReference>
<dbReference type="Gene3D" id="3.30.559.30">
    <property type="entry name" value="Nonribosomal peptide synthetase, condensation domain"/>
    <property type="match status" value="1"/>
</dbReference>
<dbReference type="PANTHER" id="PTHR45527">
    <property type="entry name" value="NONRIBOSOMAL PEPTIDE SYNTHETASE"/>
    <property type="match status" value="1"/>
</dbReference>
<keyword evidence="4" id="KW-1185">Reference proteome</keyword>
<organism evidence="3 4">
    <name type="scientific">Corallococcus praedator</name>
    <dbReference type="NCBI Taxonomy" id="2316724"/>
    <lineage>
        <taxon>Bacteria</taxon>
        <taxon>Pseudomonadati</taxon>
        <taxon>Myxococcota</taxon>
        <taxon>Myxococcia</taxon>
        <taxon>Myxococcales</taxon>
        <taxon>Cystobacterineae</taxon>
        <taxon>Myxococcaceae</taxon>
        <taxon>Corallococcus</taxon>
    </lineage>
</organism>
<dbReference type="EMBL" id="RAWI01000772">
    <property type="protein sequence ID" value="RKH88176.1"/>
    <property type="molecule type" value="Genomic_DNA"/>
</dbReference>
<evidence type="ECO:0000259" key="2">
    <source>
        <dbReference type="Pfam" id="PF00668"/>
    </source>
</evidence>
<proteinExistence type="predicted"/>
<feature type="non-terminal residue" evidence="3">
    <location>
        <position position="362"/>
    </location>
</feature>
<dbReference type="InterPro" id="IPR001242">
    <property type="entry name" value="Condensation_dom"/>
</dbReference>
<gene>
    <name evidence="3" type="ORF">D7Y13_41660</name>
</gene>
<name>A0ABX9Q3V9_9BACT</name>
<protein>
    <recommendedName>
        <fullName evidence="5">Non-ribosomal peptide synthetase</fullName>
    </recommendedName>
</protein>
<feature type="domain" description="Condensation" evidence="2">
    <location>
        <begin position="10"/>
        <end position="237"/>
    </location>
</feature>
<sequence>MRAVGTPFDDTRAVRHTLSLDEARTRALARVAQGAGSTVPRLFAALTGLFVSRLTGQRDTCLGTFVHGRSAREDLLTFGMMVGTVPVRFDVDGAAPFASLLREVGTAQQRALRGQRYPFDLLAQELRAGGLDGPPLFDVLVSFQNGRFDAQLGGHPVDVTWLFNGHEQHSLAVHVSDRLGQGLLTVDLDFRRSAFPAEVPASLAESFRRLLDEVLAQDDARPVARLSLVDPAQARQLAAWNPEPRPFPRDTSVAALLAERATRSPGSVAVRDGDVGVTYAELEARSARVAAALRSRGVGPGSVVGLLTDRTVQLLAGLKGILLAGAAYLPLDGQQPRERLAMLLEDAGVRHVVVDAGGARAV</sequence>
<comment type="caution">
    <text evidence="3">The sequence shown here is derived from an EMBL/GenBank/DDBJ whole genome shotgun (WGS) entry which is preliminary data.</text>
</comment>
<dbReference type="PANTHER" id="PTHR45527:SF1">
    <property type="entry name" value="FATTY ACID SYNTHASE"/>
    <property type="match status" value="1"/>
</dbReference>
<dbReference type="SUPFAM" id="SSF56801">
    <property type="entry name" value="Acetyl-CoA synthetase-like"/>
    <property type="match status" value="1"/>
</dbReference>
<dbReference type="Gene3D" id="3.40.50.980">
    <property type="match status" value="2"/>
</dbReference>
<dbReference type="Pfam" id="PF00668">
    <property type="entry name" value="Condensation"/>
    <property type="match status" value="1"/>
</dbReference>
<accession>A0ABX9Q3V9</accession>